<evidence type="ECO:0000313" key="5">
    <source>
        <dbReference type="Proteomes" id="UP000187609"/>
    </source>
</evidence>
<gene>
    <name evidence="4" type="primary">CML25_0</name>
    <name evidence="4" type="ORF">A4A49_55076</name>
</gene>
<feature type="domain" description="EF-hand" evidence="3">
    <location>
        <begin position="59"/>
        <end position="88"/>
    </location>
</feature>
<dbReference type="Gramene" id="OIT24546">
    <property type="protein sequence ID" value="OIT24546"/>
    <property type="gene ID" value="A4A49_55076"/>
</dbReference>
<organism evidence="4 5">
    <name type="scientific">Nicotiana attenuata</name>
    <name type="common">Coyote tobacco</name>
    <dbReference type="NCBI Taxonomy" id="49451"/>
    <lineage>
        <taxon>Eukaryota</taxon>
        <taxon>Viridiplantae</taxon>
        <taxon>Streptophyta</taxon>
        <taxon>Embryophyta</taxon>
        <taxon>Tracheophyta</taxon>
        <taxon>Spermatophyta</taxon>
        <taxon>Magnoliopsida</taxon>
        <taxon>eudicotyledons</taxon>
        <taxon>Gunneridae</taxon>
        <taxon>Pentapetalae</taxon>
        <taxon>asterids</taxon>
        <taxon>lamiids</taxon>
        <taxon>Solanales</taxon>
        <taxon>Solanaceae</taxon>
        <taxon>Nicotianoideae</taxon>
        <taxon>Nicotianeae</taxon>
        <taxon>Nicotiana</taxon>
    </lineage>
</organism>
<dbReference type="SMR" id="A0A1J6K3D9"/>
<dbReference type="InterPro" id="IPR011992">
    <property type="entry name" value="EF-hand-dom_pair"/>
</dbReference>
<dbReference type="AlphaFoldDB" id="A0A1J6K3D9"/>
<evidence type="ECO:0000256" key="2">
    <source>
        <dbReference type="ARBA" id="ARBA00022837"/>
    </source>
</evidence>
<keyword evidence="1" id="KW-0677">Repeat</keyword>
<dbReference type="GO" id="GO:0005509">
    <property type="term" value="F:calcium ion binding"/>
    <property type="evidence" value="ECO:0007669"/>
    <property type="project" value="InterPro"/>
</dbReference>
<keyword evidence="5" id="KW-1185">Reference proteome</keyword>
<dbReference type="SMART" id="SM00054">
    <property type="entry name" value="EFh"/>
    <property type="match status" value="2"/>
</dbReference>
<dbReference type="Pfam" id="PF13405">
    <property type="entry name" value="EF-hand_6"/>
    <property type="match status" value="1"/>
</dbReference>
<dbReference type="InterPro" id="IPR018247">
    <property type="entry name" value="EF_Hand_1_Ca_BS"/>
</dbReference>
<dbReference type="PROSITE" id="PS50222">
    <property type="entry name" value="EF_HAND_2"/>
    <property type="match status" value="2"/>
</dbReference>
<dbReference type="GeneID" id="109216233"/>
<dbReference type="KEGG" id="nau:109216233"/>
<evidence type="ECO:0000259" key="3">
    <source>
        <dbReference type="PROSITE" id="PS50222"/>
    </source>
</evidence>
<dbReference type="SUPFAM" id="SSF47473">
    <property type="entry name" value="EF-hand"/>
    <property type="match status" value="1"/>
</dbReference>
<proteinExistence type="predicted"/>
<feature type="domain" description="EF-hand" evidence="3">
    <location>
        <begin position="23"/>
        <end position="58"/>
    </location>
</feature>
<dbReference type="PANTHER" id="PTHR23050">
    <property type="entry name" value="CALCIUM BINDING PROTEIN"/>
    <property type="match status" value="1"/>
</dbReference>
<keyword evidence="2" id="KW-0106">Calcium</keyword>
<dbReference type="STRING" id="49451.A0A1J6K3D9"/>
<dbReference type="EMBL" id="MJEQ01003155">
    <property type="protein sequence ID" value="OIT24546.1"/>
    <property type="molecule type" value="Genomic_DNA"/>
</dbReference>
<accession>A0A1J6K3D9</accession>
<dbReference type="PROSITE" id="PS00018">
    <property type="entry name" value="EF_HAND_1"/>
    <property type="match status" value="1"/>
</dbReference>
<dbReference type="InterPro" id="IPR050145">
    <property type="entry name" value="Centrin_CML-like"/>
</dbReference>
<dbReference type="OrthoDB" id="191686at2759"/>
<dbReference type="InterPro" id="IPR002048">
    <property type="entry name" value="EF_hand_dom"/>
</dbReference>
<reference evidence="4" key="1">
    <citation type="submission" date="2016-11" db="EMBL/GenBank/DDBJ databases">
        <title>The genome of Nicotiana attenuata.</title>
        <authorList>
            <person name="Xu S."/>
            <person name="Brockmoeller T."/>
            <person name="Gaquerel E."/>
            <person name="Navarro A."/>
            <person name="Kuhl H."/>
            <person name="Gase K."/>
            <person name="Ling Z."/>
            <person name="Zhou W."/>
            <person name="Kreitzer C."/>
            <person name="Stanke M."/>
            <person name="Tang H."/>
            <person name="Lyons E."/>
            <person name="Pandey P."/>
            <person name="Pandey S.P."/>
            <person name="Timmermann B."/>
            <person name="Baldwin I.T."/>
        </authorList>
    </citation>
    <scope>NUCLEOTIDE SEQUENCE [LARGE SCALE GENOMIC DNA]</scope>
    <source>
        <strain evidence="4">UT</strain>
    </source>
</reference>
<name>A0A1J6K3D9_NICAT</name>
<comment type="caution">
    <text evidence="4">The sequence shown here is derived from an EMBL/GenBank/DDBJ whole genome shotgun (WGS) entry which is preliminary data.</text>
</comment>
<dbReference type="Proteomes" id="UP000187609">
    <property type="component" value="Unassembled WGS sequence"/>
</dbReference>
<dbReference type="Gene3D" id="1.10.238.10">
    <property type="entry name" value="EF-hand"/>
    <property type="match status" value="2"/>
</dbReference>
<protein>
    <submittedName>
        <fullName evidence="4">Calcium-binding protein cml25</fullName>
    </submittedName>
</protein>
<dbReference type="OMA" id="DMLINFE"/>
<evidence type="ECO:0000313" key="4">
    <source>
        <dbReference type="EMBL" id="OIT24546.1"/>
    </source>
</evidence>
<sequence>MNRDEKTSASELNYALSSVGNGVTTEELEKMFSKVDSDGDMLINFEAFLHCYKNLEDFKDSFSLFDGDKNGSITADEIQNQFMKTLGKEYSIEECQKRI</sequence>
<evidence type="ECO:0000256" key="1">
    <source>
        <dbReference type="ARBA" id="ARBA00022737"/>
    </source>
</evidence>